<protein>
    <recommendedName>
        <fullName evidence="3">DUF1541 domain-containing protein</fullName>
    </recommendedName>
</protein>
<dbReference type="InterPro" id="IPR011438">
    <property type="entry name" value="DUF1541"/>
</dbReference>
<feature type="compositionally biased region" description="Low complexity" evidence="1">
    <location>
        <begin position="31"/>
        <end position="52"/>
    </location>
</feature>
<organism evidence="4 5">
    <name type="scientific">Anaerococcus octavius</name>
    <dbReference type="NCBI Taxonomy" id="54007"/>
    <lineage>
        <taxon>Bacteria</taxon>
        <taxon>Bacillati</taxon>
        <taxon>Bacillota</taxon>
        <taxon>Tissierellia</taxon>
        <taxon>Tissierellales</taxon>
        <taxon>Peptoniphilaceae</taxon>
        <taxon>Anaerococcus</taxon>
    </lineage>
</organism>
<sequence length="215" mass="23475">MIHNKKKLGAVLLSSALLLGACGTTDDNSQTESTEPTTTTEETTDTETTQDTNDVEEKEASNEAGHEDMDMEHDESGEVPEGMIEAENSLYPVGSEVVIENDHMPGMKGANGTVVGVYDTTAYEVTYDDTETGETVANHKWVVHEELENAQDEPYQAGDEVVLEATHMPGMKGATATIDSAEKTNIYMVTYTDTESGEEIENHKWMSEDELSKAE</sequence>
<dbReference type="RefSeq" id="WP_101539863.1">
    <property type="nucleotide sequence ID" value="NZ_PKGS01000002.1"/>
</dbReference>
<evidence type="ECO:0000256" key="2">
    <source>
        <dbReference type="SAM" id="SignalP"/>
    </source>
</evidence>
<keyword evidence="5" id="KW-1185">Reference proteome</keyword>
<feature type="compositionally biased region" description="Basic and acidic residues" evidence="1">
    <location>
        <begin position="58"/>
        <end position="68"/>
    </location>
</feature>
<reference evidence="4 5" key="1">
    <citation type="submission" date="2017-12" db="EMBL/GenBank/DDBJ databases">
        <title>Phylogenetic diversity of female urinary microbiome.</title>
        <authorList>
            <person name="Thomas-White K."/>
            <person name="Wolfe A.J."/>
        </authorList>
    </citation>
    <scope>NUCLEOTIDE SEQUENCE [LARGE SCALE GENOMIC DNA]</scope>
    <source>
        <strain evidence="4 5">UMB0119</strain>
    </source>
</reference>
<proteinExistence type="predicted"/>
<feature type="compositionally biased region" description="Acidic residues" evidence="1">
    <location>
        <begin position="69"/>
        <end position="78"/>
    </location>
</feature>
<dbReference type="AlphaFoldDB" id="A0A2I1M9G6"/>
<evidence type="ECO:0000256" key="1">
    <source>
        <dbReference type="SAM" id="MobiDB-lite"/>
    </source>
</evidence>
<dbReference type="PROSITE" id="PS51257">
    <property type="entry name" value="PROKAR_LIPOPROTEIN"/>
    <property type="match status" value="1"/>
</dbReference>
<comment type="caution">
    <text evidence="4">The sequence shown here is derived from an EMBL/GenBank/DDBJ whole genome shotgun (WGS) entry which is preliminary data.</text>
</comment>
<feature type="domain" description="DUF1541" evidence="3">
    <location>
        <begin position="158"/>
        <end position="206"/>
    </location>
</feature>
<dbReference type="Proteomes" id="UP000234335">
    <property type="component" value="Unassembled WGS sequence"/>
</dbReference>
<evidence type="ECO:0000313" key="4">
    <source>
        <dbReference type="EMBL" id="PKZ16764.1"/>
    </source>
</evidence>
<evidence type="ECO:0000313" key="5">
    <source>
        <dbReference type="Proteomes" id="UP000234335"/>
    </source>
</evidence>
<keyword evidence="2" id="KW-0732">Signal</keyword>
<accession>A0A2I1M9G6</accession>
<dbReference type="Pfam" id="PF07563">
    <property type="entry name" value="DUF1541"/>
    <property type="match status" value="2"/>
</dbReference>
<gene>
    <name evidence="4" type="ORF">CYJ34_02980</name>
</gene>
<feature type="chain" id="PRO_5039728955" description="DUF1541 domain-containing protein" evidence="2">
    <location>
        <begin position="22"/>
        <end position="215"/>
    </location>
</feature>
<feature type="region of interest" description="Disordered" evidence="1">
    <location>
        <begin position="22"/>
        <end position="78"/>
    </location>
</feature>
<name>A0A2I1M9G6_9FIRM</name>
<dbReference type="Gene3D" id="2.30.30.1210">
    <property type="entry name" value="Domain of unknown function DUF1541"/>
    <property type="match status" value="1"/>
</dbReference>
<evidence type="ECO:0000259" key="3">
    <source>
        <dbReference type="Pfam" id="PF07563"/>
    </source>
</evidence>
<feature type="signal peptide" evidence="2">
    <location>
        <begin position="1"/>
        <end position="21"/>
    </location>
</feature>
<dbReference type="EMBL" id="PKGS01000002">
    <property type="protein sequence ID" value="PKZ16764.1"/>
    <property type="molecule type" value="Genomic_DNA"/>
</dbReference>
<feature type="domain" description="DUF1541" evidence="3">
    <location>
        <begin position="93"/>
        <end position="144"/>
    </location>
</feature>